<name>A0A927GSJ4_9BACL</name>
<dbReference type="RefSeq" id="WP_190919522.1">
    <property type="nucleotide sequence ID" value="NZ_JACXIZ010000027.1"/>
</dbReference>
<comment type="caution">
    <text evidence="1">The sequence shown here is derived from an EMBL/GenBank/DDBJ whole genome shotgun (WGS) entry which is preliminary data.</text>
</comment>
<accession>A0A927GSJ4</accession>
<organism evidence="1 2">
    <name type="scientific">Paenibacillus sabuli</name>
    <dbReference type="NCBI Taxonomy" id="2772509"/>
    <lineage>
        <taxon>Bacteria</taxon>
        <taxon>Bacillati</taxon>
        <taxon>Bacillota</taxon>
        <taxon>Bacilli</taxon>
        <taxon>Bacillales</taxon>
        <taxon>Paenibacillaceae</taxon>
        <taxon>Paenibacillus</taxon>
    </lineage>
</organism>
<dbReference type="EMBL" id="JACXIZ010000027">
    <property type="protein sequence ID" value="MBD2846809.1"/>
    <property type="molecule type" value="Genomic_DNA"/>
</dbReference>
<dbReference type="InterPro" id="IPR021338">
    <property type="entry name" value="DUF2953"/>
</dbReference>
<evidence type="ECO:0000313" key="2">
    <source>
        <dbReference type="Proteomes" id="UP000621560"/>
    </source>
</evidence>
<evidence type="ECO:0000313" key="1">
    <source>
        <dbReference type="EMBL" id="MBD2846809.1"/>
    </source>
</evidence>
<gene>
    <name evidence="1" type="ORF">IDH44_16555</name>
</gene>
<reference evidence="1" key="1">
    <citation type="submission" date="2020-09" db="EMBL/GenBank/DDBJ databases">
        <title>A novel bacterium of genus Paenibacillus, isolated from South China Sea.</title>
        <authorList>
            <person name="Huang H."/>
            <person name="Mo K."/>
            <person name="Hu Y."/>
        </authorList>
    </citation>
    <scope>NUCLEOTIDE SEQUENCE</scope>
    <source>
        <strain evidence="1">IB182496</strain>
    </source>
</reference>
<sequence>MLEFLRHWGVWTAAAGLFLALLLLLAVSEIECRSMLRRRGENDHVALRIRALYGAVKVHREIPIVRLDGANIAYKSEQSSNLPLGSAPPTEEGRVGPEKVMSKLEQARLLMRHTDRFTVWLLRTLRYIRITEWRWISAVGAGDAAWTAVATGMASAAQGALLGLLSHVMRLTGQPQMQVRPVFNDTIFSTEWHCTVKVRLGHVLLAGLRLLLRIRRVKGGIQTWRSLLFKA</sequence>
<dbReference type="Proteomes" id="UP000621560">
    <property type="component" value="Unassembled WGS sequence"/>
</dbReference>
<keyword evidence="2" id="KW-1185">Reference proteome</keyword>
<dbReference type="Pfam" id="PF11167">
    <property type="entry name" value="DUF2953"/>
    <property type="match status" value="1"/>
</dbReference>
<protein>
    <submittedName>
        <fullName evidence="1">DUF2953 domain-containing protein</fullName>
    </submittedName>
</protein>
<proteinExistence type="predicted"/>
<dbReference type="AlphaFoldDB" id="A0A927GSJ4"/>